<dbReference type="Proteomes" id="UP000247409">
    <property type="component" value="Unassembled WGS sequence"/>
</dbReference>
<feature type="binding site" description="axial binding residue" evidence="4">
    <location>
        <position position="339"/>
    </location>
    <ligand>
        <name>heme b</name>
        <dbReference type="ChEBI" id="CHEBI:60344"/>
    </ligand>
    <ligandPart>
        <name>Fe</name>
        <dbReference type="ChEBI" id="CHEBI:18248"/>
    </ligandPart>
</feature>
<evidence type="ECO:0000256" key="6">
    <source>
        <dbReference type="SAM" id="SignalP"/>
    </source>
</evidence>
<evidence type="ECO:0000313" key="7">
    <source>
        <dbReference type="EMBL" id="PXF43130.1"/>
    </source>
</evidence>
<evidence type="ECO:0000256" key="5">
    <source>
        <dbReference type="SAM" id="MobiDB-lite"/>
    </source>
</evidence>
<dbReference type="GO" id="GO:0005576">
    <property type="term" value="C:extracellular region"/>
    <property type="evidence" value="ECO:0007669"/>
    <property type="project" value="UniProtKB-SubCell"/>
</dbReference>
<keyword evidence="4" id="KW-0479">Metal-binding</keyword>
<dbReference type="InterPro" id="IPR010255">
    <property type="entry name" value="Haem_peroxidase_sf"/>
</dbReference>
<sequence>MFRLFFLLVLAALVSSAIAQAPRRRGRGSNNMNPLAPRRGNSGGDDGNVSPECAAITIRTITGRCTSEVDPTLGEARRPQFSYLGVSNEEPEDAGLQSARAISNIVSDQGGRTSNSQGLNEMFTYFGQFIDHDFALSPFSDPEESFEIEVPEDDPELSVRFLEFVRSQRAQVSTSSPVVRPITILTSALDLSNVYGSNEDLNEFLRVPNSCLLKTSGDNLLPLNTAGFVNAPSTSANLFIAGDPRANETPMLTAMHTIWLREHNRICGLLEESFPEFSPEQQYEAARAINIAEYQKIIYEEWLPAILGSERLPGYRGYNPSVNPTISLEFTTAGFRLGHTLVSEDVPRVDNNGRALRSIPAEDMFFLPSSEISSDEIENVLRAASVTRAQEFDEKVVDTLRNFLFENVEEEEGFDLVALNLQRSRDHNVPKFNELRRFFLGSPARSFRDISSDPTTAANLEEAYGDVDNVEAWIGLVAEDKNRGVGVGRTLAELLKVEFGRLRDGDRFFYERRNQIPSEVLQELSDVERDIFGNRPLFNSIILRTTSIASRNLSARRSAFRT</sequence>
<evidence type="ECO:0000313" key="8">
    <source>
        <dbReference type="Proteomes" id="UP000247409"/>
    </source>
</evidence>
<comment type="caution">
    <text evidence="7">The sequence shown here is derived from an EMBL/GenBank/DDBJ whole genome shotgun (WGS) entry which is preliminary data.</text>
</comment>
<dbReference type="AlphaFoldDB" id="A0A2V3IPS3"/>
<keyword evidence="4" id="KW-0408">Iron</keyword>
<evidence type="ECO:0000256" key="2">
    <source>
        <dbReference type="ARBA" id="ARBA00022525"/>
    </source>
</evidence>
<reference evidence="7 8" key="1">
    <citation type="journal article" date="2018" name="Mol. Biol. Evol.">
        <title>Analysis of the draft genome of the red seaweed Gracilariopsis chorda provides insights into genome size evolution in Rhodophyta.</title>
        <authorList>
            <person name="Lee J."/>
            <person name="Yang E.C."/>
            <person name="Graf L."/>
            <person name="Yang J.H."/>
            <person name="Qiu H."/>
            <person name="Zel Zion U."/>
            <person name="Chan C.X."/>
            <person name="Stephens T.G."/>
            <person name="Weber A.P.M."/>
            <person name="Boo G.H."/>
            <person name="Boo S.M."/>
            <person name="Kim K.M."/>
            <person name="Shin Y."/>
            <person name="Jung M."/>
            <person name="Lee S.J."/>
            <person name="Yim H.S."/>
            <person name="Lee J.H."/>
            <person name="Bhattacharya D."/>
            <person name="Yoon H.S."/>
        </authorList>
    </citation>
    <scope>NUCLEOTIDE SEQUENCE [LARGE SCALE GENOMIC DNA]</scope>
    <source>
        <strain evidence="7 8">SKKU-2015</strain>
        <tissue evidence="7">Whole body</tissue>
    </source>
</reference>
<dbReference type="GO" id="GO:0006979">
    <property type="term" value="P:response to oxidative stress"/>
    <property type="evidence" value="ECO:0007669"/>
    <property type="project" value="InterPro"/>
</dbReference>
<organism evidence="7 8">
    <name type="scientific">Gracilariopsis chorda</name>
    <dbReference type="NCBI Taxonomy" id="448386"/>
    <lineage>
        <taxon>Eukaryota</taxon>
        <taxon>Rhodophyta</taxon>
        <taxon>Florideophyceae</taxon>
        <taxon>Rhodymeniophycidae</taxon>
        <taxon>Gracilariales</taxon>
        <taxon>Gracilariaceae</taxon>
        <taxon>Gracilariopsis</taxon>
    </lineage>
</organism>
<evidence type="ECO:0000256" key="4">
    <source>
        <dbReference type="PIRSR" id="PIRSR619791-2"/>
    </source>
</evidence>
<protein>
    <submittedName>
        <fullName evidence="7">Peroxinectin A</fullName>
    </submittedName>
</protein>
<keyword evidence="2" id="KW-0964">Secreted</keyword>
<feature type="chain" id="PRO_5015887569" evidence="6">
    <location>
        <begin position="20"/>
        <end position="562"/>
    </location>
</feature>
<keyword evidence="3" id="KW-0325">Glycoprotein</keyword>
<accession>A0A2V3IPS3</accession>
<dbReference type="PROSITE" id="PS50292">
    <property type="entry name" value="PEROXIDASE_3"/>
    <property type="match status" value="1"/>
</dbReference>
<dbReference type="PANTHER" id="PTHR11475">
    <property type="entry name" value="OXIDASE/PEROXIDASE"/>
    <property type="match status" value="1"/>
</dbReference>
<feature type="signal peptide" evidence="6">
    <location>
        <begin position="1"/>
        <end position="19"/>
    </location>
</feature>
<keyword evidence="8" id="KW-1185">Reference proteome</keyword>
<keyword evidence="4" id="KW-0349">Heme</keyword>
<evidence type="ECO:0000256" key="1">
    <source>
        <dbReference type="ARBA" id="ARBA00004613"/>
    </source>
</evidence>
<dbReference type="InterPro" id="IPR037120">
    <property type="entry name" value="Haem_peroxidase_sf_animal"/>
</dbReference>
<dbReference type="EMBL" id="NBIV01000136">
    <property type="protein sequence ID" value="PXF43130.1"/>
    <property type="molecule type" value="Genomic_DNA"/>
</dbReference>
<dbReference type="OrthoDB" id="823504at2759"/>
<evidence type="ECO:0000256" key="3">
    <source>
        <dbReference type="ARBA" id="ARBA00023180"/>
    </source>
</evidence>
<dbReference type="Pfam" id="PF03098">
    <property type="entry name" value="An_peroxidase"/>
    <property type="match status" value="1"/>
</dbReference>
<name>A0A2V3IPS3_9FLOR</name>
<feature type="region of interest" description="Disordered" evidence="5">
    <location>
        <begin position="21"/>
        <end position="49"/>
    </location>
</feature>
<dbReference type="InterPro" id="IPR019791">
    <property type="entry name" value="Haem_peroxidase_animal"/>
</dbReference>
<keyword evidence="6" id="KW-0732">Signal</keyword>
<dbReference type="PANTHER" id="PTHR11475:SF4">
    <property type="entry name" value="CHORION PEROXIDASE"/>
    <property type="match status" value="1"/>
</dbReference>
<dbReference type="GO" id="GO:0004601">
    <property type="term" value="F:peroxidase activity"/>
    <property type="evidence" value="ECO:0007669"/>
    <property type="project" value="InterPro"/>
</dbReference>
<dbReference type="PRINTS" id="PR00457">
    <property type="entry name" value="ANPEROXIDASE"/>
</dbReference>
<dbReference type="SUPFAM" id="SSF48113">
    <property type="entry name" value="Heme-dependent peroxidases"/>
    <property type="match status" value="1"/>
</dbReference>
<comment type="subcellular location">
    <subcellularLocation>
        <location evidence="1">Secreted</location>
    </subcellularLocation>
</comment>
<dbReference type="GO" id="GO:0046872">
    <property type="term" value="F:metal ion binding"/>
    <property type="evidence" value="ECO:0007669"/>
    <property type="project" value="UniProtKB-KW"/>
</dbReference>
<proteinExistence type="predicted"/>
<dbReference type="GO" id="GO:0020037">
    <property type="term" value="F:heme binding"/>
    <property type="evidence" value="ECO:0007669"/>
    <property type="project" value="InterPro"/>
</dbReference>
<gene>
    <name evidence="7" type="ORF">BWQ96_07135</name>
</gene>
<dbReference type="Gene3D" id="1.10.640.10">
    <property type="entry name" value="Haem peroxidase domain superfamily, animal type"/>
    <property type="match status" value="1"/>
</dbReference>